<gene>
    <name evidence="1" type="ORF">RRG08_031174</name>
</gene>
<dbReference type="AlphaFoldDB" id="A0AAE0ZGK6"/>
<proteinExistence type="predicted"/>
<dbReference type="Proteomes" id="UP001283361">
    <property type="component" value="Unassembled WGS sequence"/>
</dbReference>
<protein>
    <submittedName>
        <fullName evidence="1">Uncharacterized protein</fullName>
    </submittedName>
</protein>
<keyword evidence="2" id="KW-1185">Reference proteome</keyword>
<evidence type="ECO:0000313" key="2">
    <source>
        <dbReference type="Proteomes" id="UP001283361"/>
    </source>
</evidence>
<comment type="caution">
    <text evidence="1">The sequence shown here is derived from an EMBL/GenBank/DDBJ whole genome shotgun (WGS) entry which is preliminary data.</text>
</comment>
<name>A0AAE0ZGK6_9GAST</name>
<sequence>MEGDSVRPAMVAGSGLGGSYSLTQPGEFWSADRNLENFLSKPRPIPFADADADADDDDDGGPPGSCGVVKLLILLLPGPLIAFN</sequence>
<organism evidence="1 2">
    <name type="scientific">Elysia crispata</name>
    <name type="common">lettuce slug</name>
    <dbReference type="NCBI Taxonomy" id="231223"/>
    <lineage>
        <taxon>Eukaryota</taxon>
        <taxon>Metazoa</taxon>
        <taxon>Spiralia</taxon>
        <taxon>Lophotrochozoa</taxon>
        <taxon>Mollusca</taxon>
        <taxon>Gastropoda</taxon>
        <taxon>Heterobranchia</taxon>
        <taxon>Euthyneura</taxon>
        <taxon>Panpulmonata</taxon>
        <taxon>Sacoglossa</taxon>
        <taxon>Placobranchoidea</taxon>
        <taxon>Plakobranchidae</taxon>
        <taxon>Elysia</taxon>
    </lineage>
</organism>
<reference evidence="1" key="1">
    <citation type="journal article" date="2023" name="G3 (Bethesda)">
        <title>A reference genome for the long-term kleptoplast-retaining sea slug Elysia crispata morphotype clarki.</title>
        <authorList>
            <person name="Eastman K.E."/>
            <person name="Pendleton A.L."/>
            <person name="Shaikh M.A."/>
            <person name="Suttiyut T."/>
            <person name="Ogas R."/>
            <person name="Tomko P."/>
            <person name="Gavelis G."/>
            <person name="Widhalm J.R."/>
            <person name="Wisecaver J.H."/>
        </authorList>
    </citation>
    <scope>NUCLEOTIDE SEQUENCE</scope>
    <source>
        <strain evidence="1">ECLA1</strain>
    </source>
</reference>
<evidence type="ECO:0000313" key="1">
    <source>
        <dbReference type="EMBL" id="KAK3768386.1"/>
    </source>
</evidence>
<accession>A0AAE0ZGK6</accession>
<dbReference type="EMBL" id="JAWDGP010004062">
    <property type="protein sequence ID" value="KAK3768386.1"/>
    <property type="molecule type" value="Genomic_DNA"/>
</dbReference>